<dbReference type="OrthoDB" id="9806288at2"/>
<feature type="domain" description="SsuA/THI5-like" evidence="5">
    <location>
        <begin position="53"/>
        <end position="268"/>
    </location>
</feature>
<dbReference type="GO" id="GO:0042597">
    <property type="term" value="C:periplasmic space"/>
    <property type="evidence" value="ECO:0007669"/>
    <property type="project" value="UniProtKB-SubCell"/>
</dbReference>
<comment type="subcellular location">
    <subcellularLocation>
        <location evidence="1">Periplasm</location>
    </subcellularLocation>
</comment>
<dbReference type="Proteomes" id="UP000236884">
    <property type="component" value="Chromosome"/>
</dbReference>
<evidence type="ECO:0000256" key="1">
    <source>
        <dbReference type="ARBA" id="ARBA00004418"/>
    </source>
</evidence>
<sequence length="346" mass="36136">MRRFAWSLILAVTAIAQLTIAASAQAPSPSAQAPELSRVRLAVGGKPAMFYLPLTVTERLGYFKQEGLDVEISDFPGGARALQALMGGSADVVTGSYDHTIQMQAKGQAIVAVALLGRYPGFVLGVLNAKAANYTGPASLKGMKIGITAPGSSTHFMVLHMMARAGLKPTDASLVGVGAGPGAVAAAQRGEIDAILNADPVISALEARNLIKVVADTRTEKGTLDVYGGPMPAAVLYVPPAFAEKNPRTTQALVNALVRGLKWIQANSAEEIAKVMPEEYALGDKALYVEAIKHSIAMYSPDGRLTAKGGETAYDVLKAFDPAVGGATIDIAKTFTNSFVEKVPAR</sequence>
<name>A0A0S3PQ41_9BRAD</name>
<keyword evidence="3 4" id="KW-0732">Signal</keyword>
<dbReference type="SUPFAM" id="SSF53850">
    <property type="entry name" value="Periplasmic binding protein-like II"/>
    <property type="match status" value="1"/>
</dbReference>
<dbReference type="KEGG" id="vgo:GJW-30_1_00612"/>
<evidence type="ECO:0000256" key="3">
    <source>
        <dbReference type="ARBA" id="ARBA00022729"/>
    </source>
</evidence>
<accession>A0A0S3PQ41</accession>
<evidence type="ECO:0000313" key="7">
    <source>
        <dbReference type="Proteomes" id="UP000236884"/>
    </source>
</evidence>
<dbReference type="AlphaFoldDB" id="A0A0S3PQ41"/>
<organism evidence="6 7">
    <name type="scientific">Variibacter gotjawalensis</name>
    <dbReference type="NCBI Taxonomy" id="1333996"/>
    <lineage>
        <taxon>Bacteria</taxon>
        <taxon>Pseudomonadati</taxon>
        <taxon>Pseudomonadota</taxon>
        <taxon>Alphaproteobacteria</taxon>
        <taxon>Hyphomicrobiales</taxon>
        <taxon>Nitrobacteraceae</taxon>
        <taxon>Variibacter</taxon>
    </lineage>
</organism>
<evidence type="ECO:0000256" key="4">
    <source>
        <dbReference type="SAM" id="SignalP"/>
    </source>
</evidence>
<keyword evidence="7" id="KW-1185">Reference proteome</keyword>
<feature type="chain" id="PRO_5006615433" evidence="4">
    <location>
        <begin position="27"/>
        <end position="346"/>
    </location>
</feature>
<gene>
    <name evidence="6" type="primary">ssuA_2</name>
    <name evidence="6" type="ORF">GJW-30_1_00612</name>
</gene>
<dbReference type="PANTHER" id="PTHR30024:SF47">
    <property type="entry name" value="TAURINE-BINDING PERIPLASMIC PROTEIN"/>
    <property type="match status" value="1"/>
</dbReference>
<protein>
    <submittedName>
        <fullName evidence="6">Putative aliphatic sulfonates-binding protein</fullName>
    </submittedName>
</protein>
<dbReference type="Pfam" id="PF09084">
    <property type="entry name" value="NMT1"/>
    <property type="match status" value="1"/>
</dbReference>
<dbReference type="Gene3D" id="3.40.190.10">
    <property type="entry name" value="Periplasmic binding protein-like II"/>
    <property type="match status" value="2"/>
</dbReference>
<feature type="signal peptide" evidence="4">
    <location>
        <begin position="1"/>
        <end position="26"/>
    </location>
</feature>
<dbReference type="PANTHER" id="PTHR30024">
    <property type="entry name" value="ALIPHATIC SULFONATES-BINDING PROTEIN-RELATED"/>
    <property type="match status" value="1"/>
</dbReference>
<reference evidence="6 7" key="1">
    <citation type="submission" date="2015-08" db="EMBL/GenBank/DDBJ databases">
        <title>Investigation of the bacterial diversity of lava forest soil.</title>
        <authorList>
            <person name="Lee J.S."/>
        </authorList>
    </citation>
    <scope>NUCLEOTIDE SEQUENCE [LARGE SCALE GENOMIC DNA]</scope>
    <source>
        <strain evidence="6 7">GJW-30</strain>
    </source>
</reference>
<evidence type="ECO:0000313" key="6">
    <source>
        <dbReference type="EMBL" id="BAT58097.1"/>
    </source>
</evidence>
<evidence type="ECO:0000259" key="5">
    <source>
        <dbReference type="Pfam" id="PF09084"/>
    </source>
</evidence>
<dbReference type="RefSeq" id="WP_096351505.1">
    <property type="nucleotide sequence ID" value="NZ_AP014946.1"/>
</dbReference>
<dbReference type="InterPro" id="IPR015168">
    <property type="entry name" value="SsuA/THI5"/>
</dbReference>
<proteinExistence type="inferred from homology"/>
<dbReference type="GO" id="GO:0042918">
    <property type="term" value="P:alkanesulfonate transmembrane transport"/>
    <property type="evidence" value="ECO:0007669"/>
    <property type="project" value="TreeGrafter"/>
</dbReference>
<dbReference type="EMBL" id="AP014946">
    <property type="protein sequence ID" value="BAT58097.1"/>
    <property type="molecule type" value="Genomic_DNA"/>
</dbReference>
<comment type="similarity">
    <text evidence="2">Belongs to the bacterial solute-binding protein SsuA/TauA family.</text>
</comment>
<evidence type="ECO:0000256" key="2">
    <source>
        <dbReference type="ARBA" id="ARBA00010742"/>
    </source>
</evidence>